<dbReference type="CDD" id="cd05672">
    <property type="entry name" value="M20_ACY1L2-like"/>
    <property type="match status" value="1"/>
</dbReference>
<dbReference type="PANTHER" id="PTHR30575">
    <property type="entry name" value="PEPTIDASE M20"/>
    <property type="match status" value="1"/>
</dbReference>
<dbReference type="InterPro" id="IPR052030">
    <property type="entry name" value="Peptidase_M20/M20A_hydrolases"/>
</dbReference>
<protein>
    <recommendedName>
        <fullName evidence="2">Peptidase M20 domain-containing protein 2</fullName>
    </recommendedName>
</protein>
<feature type="domain" description="Peptidase M20 dimerisation" evidence="3">
    <location>
        <begin position="170"/>
        <end position="261"/>
    </location>
</feature>
<proteinExistence type="inferred from homology"/>
<dbReference type="InterPro" id="IPR036264">
    <property type="entry name" value="Bact_exopeptidase_dim_dom"/>
</dbReference>
<dbReference type="Pfam" id="PF01546">
    <property type="entry name" value="Peptidase_M20"/>
    <property type="match status" value="1"/>
</dbReference>
<evidence type="ECO:0000313" key="5">
    <source>
        <dbReference type="Proteomes" id="UP001150941"/>
    </source>
</evidence>
<sequence length="418" mass="45183">MENLHKVADDCVANSDADLRKINLDIHSHPETLYQEVYAHELLCDYFDKQGFTVERGAGGLPTAFRASFGPETGAGGQLTRAVAINLEYDALPILGHACGHNLIATAGVAAALGMAAAIKEGNLSGRVVAIGTPAEEGGGGKIKLIKAGIYKDIFCCLMVHAIMCGSELTIEYIGKPAHAMAAPWDGINALDAMTLLHTSIGLLRQQIMPTDRIRGVVLSAGESSGVIPHYSKARYCVRSASLVRYRTLKTKFINCLEAAALATGCELKTDWMPAYWDIRVNHGLAGKYVEHMEEIGVPFPPMHEQKANMTCASTDMGNVTYEVPSIHPIFAVGILRHGSYSQDLLTTQQLDSPNGSIHTKAFEQVAATQDSHERAIKCGRAMARTGIEVLVNDDFAAQVKREYDETDMSIALDPWVA</sequence>
<dbReference type="InterPro" id="IPR017144">
    <property type="entry name" value="Xaa-Arg_dipeptidase"/>
</dbReference>
<dbReference type="GO" id="GO:0016805">
    <property type="term" value="F:dipeptidase activity"/>
    <property type="evidence" value="ECO:0007669"/>
    <property type="project" value="InterPro"/>
</dbReference>
<dbReference type="PIRSF" id="PIRSF037226">
    <property type="entry name" value="Amidohydrolase_ACY1L2_prd"/>
    <property type="match status" value="1"/>
</dbReference>
<comment type="similarity">
    <text evidence="1 2">Belongs to the peptidase M20A family.</text>
</comment>
<dbReference type="GeneID" id="83202094"/>
<evidence type="ECO:0000256" key="2">
    <source>
        <dbReference type="PIRNR" id="PIRNR037226"/>
    </source>
</evidence>
<dbReference type="InterPro" id="IPR017439">
    <property type="entry name" value="Amidohydrolase"/>
</dbReference>
<name>A0A9W9TNG1_9EURO</name>
<dbReference type="SUPFAM" id="SSF55031">
    <property type="entry name" value="Bacterial exopeptidase dimerisation domain"/>
    <property type="match status" value="1"/>
</dbReference>
<dbReference type="AlphaFoldDB" id="A0A9W9TNG1"/>
<accession>A0A9W9TNG1</accession>
<dbReference type="Proteomes" id="UP001150941">
    <property type="component" value="Unassembled WGS sequence"/>
</dbReference>
<gene>
    <name evidence="4" type="ORF">N7468_005494</name>
</gene>
<organism evidence="4 5">
    <name type="scientific">Penicillium chermesinum</name>
    <dbReference type="NCBI Taxonomy" id="63820"/>
    <lineage>
        <taxon>Eukaryota</taxon>
        <taxon>Fungi</taxon>
        <taxon>Dikarya</taxon>
        <taxon>Ascomycota</taxon>
        <taxon>Pezizomycotina</taxon>
        <taxon>Eurotiomycetes</taxon>
        <taxon>Eurotiomycetidae</taxon>
        <taxon>Eurotiales</taxon>
        <taxon>Aspergillaceae</taxon>
        <taxon>Penicillium</taxon>
    </lineage>
</organism>
<reference evidence="4" key="1">
    <citation type="submission" date="2022-11" db="EMBL/GenBank/DDBJ databases">
        <authorList>
            <person name="Petersen C."/>
        </authorList>
    </citation>
    <scope>NUCLEOTIDE SEQUENCE</scope>
    <source>
        <strain evidence="4">IBT 19713</strain>
    </source>
</reference>
<reference evidence="4" key="2">
    <citation type="journal article" date="2023" name="IMA Fungus">
        <title>Comparative genomic study of the Penicillium genus elucidates a diverse pangenome and 15 lateral gene transfer events.</title>
        <authorList>
            <person name="Petersen C."/>
            <person name="Sorensen T."/>
            <person name="Nielsen M.R."/>
            <person name="Sondergaard T.E."/>
            <person name="Sorensen J.L."/>
            <person name="Fitzpatrick D.A."/>
            <person name="Frisvad J.C."/>
            <person name="Nielsen K.L."/>
        </authorList>
    </citation>
    <scope>NUCLEOTIDE SEQUENCE</scope>
    <source>
        <strain evidence="4">IBT 19713</strain>
    </source>
</reference>
<dbReference type="OrthoDB" id="6119954at2759"/>
<dbReference type="Gene3D" id="3.30.70.360">
    <property type="match status" value="1"/>
</dbReference>
<dbReference type="Gene3D" id="3.40.630.10">
    <property type="entry name" value="Zn peptidases"/>
    <property type="match status" value="1"/>
</dbReference>
<dbReference type="InterPro" id="IPR011650">
    <property type="entry name" value="Peptidase_M20_dimer"/>
</dbReference>
<dbReference type="FunFam" id="3.30.70.360:FF:000004">
    <property type="entry name" value="Peptidase M20 domain-containing protein 2"/>
    <property type="match status" value="1"/>
</dbReference>
<dbReference type="EMBL" id="JAPQKS010000004">
    <property type="protein sequence ID" value="KAJ5232538.1"/>
    <property type="molecule type" value="Genomic_DNA"/>
</dbReference>
<evidence type="ECO:0000259" key="3">
    <source>
        <dbReference type="Pfam" id="PF07687"/>
    </source>
</evidence>
<evidence type="ECO:0000313" key="4">
    <source>
        <dbReference type="EMBL" id="KAJ5232538.1"/>
    </source>
</evidence>
<comment type="caution">
    <text evidence="4">The sequence shown here is derived from an EMBL/GenBank/DDBJ whole genome shotgun (WGS) entry which is preliminary data.</text>
</comment>
<dbReference type="RefSeq" id="XP_058330531.1">
    <property type="nucleotide sequence ID" value="XM_058474791.1"/>
</dbReference>
<keyword evidence="5" id="KW-1185">Reference proteome</keyword>
<dbReference type="NCBIfam" id="TIGR01891">
    <property type="entry name" value="amidohydrolases"/>
    <property type="match status" value="1"/>
</dbReference>
<dbReference type="InterPro" id="IPR002933">
    <property type="entry name" value="Peptidase_M20"/>
</dbReference>
<evidence type="ECO:0000256" key="1">
    <source>
        <dbReference type="ARBA" id="ARBA00006247"/>
    </source>
</evidence>
<dbReference type="Pfam" id="PF07687">
    <property type="entry name" value="M20_dimer"/>
    <property type="match status" value="1"/>
</dbReference>
<dbReference type="SUPFAM" id="SSF53187">
    <property type="entry name" value="Zn-dependent exopeptidases"/>
    <property type="match status" value="1"/>
</dbReference>
<dbReference type="PANTHER" id="PTHR30575:SF0">
    <property type="entry name" value="XAA-ARG DIPEPTIDASE"/>
    <property type="match status" value="1"/>
</dbReference>